<protein>
    <submittedName>
        <fullName evidence="2">Uncharacterized protein</fullName>
    </submittedName>
</protein>
<keyword evidence="3" id="KW-1185">Reference proteome</keyword>
<organism evidence="2 3">
    <name type="scientific">Adineta ricciae</name>
    <name type="common">Rotifer</name>
    <dbReference type="NCBI Taxonomy" id="249248"/>
    <lineage>
        <taxon>Eukaryota</taxon>
        <taxon>Metazoa</taxon>
        <taxon>Spiralia</taxon>
        <taxon>Gnathifera</taxon>
        <taxon>Rotifera</taxon>
        <taxon>Eurotatoria</taxon>
        <taxon>Bdelloidea</taxon>
        <taxon>Adinetida</taxon>
        <taxon>Adinetidae</taxon>
        <taxon>Adineta</taxon>
    </lineage>
</organism>
<dbReference type="EMBL" id="CAJNOR010000163">
    <property type="protein sequence ID" value="CAF0823815.1"/>
    <property type="molecule type" value="Genomic_DNA"/>
</dbReference>
<feature type="coiled-coil region" evidence="1">
    <location>
        <begin position="63"/>
        <end position="104"/>
    </location>
</feature>
<gene>
    <name evidence="2" type="ORF">XAT740_LOCUS4098</name>
</gene>
<evidence type="ECO:0000256" key="1">
    <source>
        <dbReference type="SAM" id="Coils"/>
    </source>
</evidence>
<dbReference type="Gene3D" id="1.20.5.1180">
    <property type="entry name" value="Geminin coiled-coil domain"/>
    <property type="match status" value="1"/>
</dbReference>
<dbReference type="Proteomes" id="UP000663828">
    <property type="component" value="Unassembled WGS sequence"/>
</dbReference>
<accession>A0A813UC35</accession>
<dbReference type="Pfam" id="PF07412">
    <property type="entry name" value="Geminin"/>
    <property type="match status" value="1"/>
</dbReference>
<proteinExistence type="predicted"/>
<reference evidence="2" key="1">
    <citation type="submission" date="2021-02" db="EMBL/GenBank/DDBJ databases">
        <authorList>
            <person name="Nowell W R."/>
        </authorList>
    </citation>
    <scope>NUCLEOTIDE SEQUENCE</scope>
</reference>
<sequence>MYKRTSTPAKSHSYEIGRIKSVGIQTQWQNFDQLVLEGKTMNDTEFEMFIKVRAEKHYWKLLAERARLQLEDQLQENQQLHQLLDELTKENEQLQIKSEQCEYLNNIFNSIMSENDSGIELHTTNESQTHS</sequence>
<dbReference type="InterPro" id="IPR022786">
    <property type="entry name" value="Geminin/Multicilin"/>
</dbReference>
<name>A0A813UC35_ADIRI</name>
<comment type="caution">
    <text evidence="2">The sequence shown here is derived from an EMBL/GenBank/DDBJ whole genome shotgun (WGS) entry which is preliminary data.</text>
</comment>
<dbReference type="SUPFAM" id="SSF111469">
    <property type="entry name" value="Geminin coiled-coil domain"/>
    <property type="match status" value="1"/>
</dbReference>
<dbReference type="AlphaFoldDB" id="A0A813UC35"/>
<evidence type="ECO:0000313" key="2">
    <source>
        <dbReference type="EMBL" id="CAF0823815.1"/>
    </source>
</evidence>
<dbReference type="GO" id="GO:0006275">
    <property type="term" value="P:regulation of DNA replication"/>
    <property type="evidence" value="ECO:0007669"/>
    <property type="project" value="InterPro"/>
</dbReference>
<evidence type="ECO:0000313" key="3">
    <source>
        <dbReference type="Proteomes" id="UP000663828"/>
    </source>
</evidence>
<keyword evidence="1" id="KW-0175">Coiled coil</keyword>